<reference evidence="1" key="1">
    <citation type="submission" date="2013-12" db="EMBL/GenBank/DDBJ databases">
        <authorList>
            <person name="Aslett M."/>
        </authorList>
    </citation>
    <scope>NUCLEOTIDE SEQUENCE [LARGE SCALE GENOMIC DNA]</scope>
    <source>
        <strain evidence="1">Lindley</strain>
    </source>
</reference>
<dbReference type="WBParaSite" id="GPLIN_000007400">
    <property type="protein sequence ID" value="GPLIN_000007400"/>
    <property type="gene ID" value="GPLIN_000007400"/>
</dbReference>
<dbReference type="AlphaFoldDB" id="A0A183BHJ6"/>
<reference evidence="2" key="3">
    <citation type="submission" date="2016-06" db="UniProtKB">
        <authorList>
            <consortium name="WormBaseParasite"/>
        </authorList>
    </citation>
    <scope>IDENTIFICATION</scope>
</reference>
<organism evidence="1 2">
    <name type="scientific">Globodera pallida</name>
    <name type="common">Potato cyst nematode worm</name>
    <name type="synonym">Heterodera pallida</name>
    <dbReference type="NCBI Taxonomy" id="36090"/>
    <lineage>
        <taxon>Eukaryota</taxon>
        <taxon>Metazoa</taxon>
        <taxon>Ecdysozoa</taxon>
        <taxon>Nematoda</taxon>
        <taxon>Chromadorea</taxon>
        <taxon>Rhabditida</taxon>
        <taxon>Tylenchina</taxon>
        <taxon>Tylenchomorpha</taxon>
        <taxon>Tylenchoidea</taxon>
        <taxon>Heteroderidae</taxon>
        <taxon>Heteroderinae</taxon>
        <taxon>Globodera</taxon>
    </lineage>
</organism>
<evidence type="ECO:0000313" key="1">
    <source>
        <dbReference type="Proteomes" id="UP000050741"/>
    </source>
</evidence>
<reference evidence="1" key="2">
    <citation type="submission" date="2014-05" db="EMBL/GenBank/DDBJ databases">
        <title>The genome and life-stage specific transcriptomes of Globodera pallida elucidate key aspects of plant parasitism by a cyst nematode.</title>
        <authorList>
            <person name="Cotton J.A."/>
            <person name="Lilley C.J."/>
            <person name="Jones L.M."/>
            <person name="Kikuchi T."/>
            <person name="Reid A.J."/>
            <person name="Thorpe P."/>
            <person name="Tsai I.J."/>
            <person name="Beasley H."/>
            <person name="Blok V."/>
            <person name="Cock P.J.A."/>
            <person name="Van den Akker S.E."/>
            <person name="Holroyd N."/>
            <person name="Hunt M."/>
            <person name="Mantelin S."/>
            <person name="Naghra H."/>
            <person name="Pain A."/>
            <person name="Palomares-Rius J.E."/>
            <person name="Zarowiecki M."/>
            <person name="Berriman M."/>
            <person name="Jones J.T."/>
            <person name="Urwin P.E."/>
        </authorList>
    </citation>
    <scope>NUCLEOTIDE SEQUENCE [LARGE SCALE GENOMIC DNA]</scope>
    <source>
        <strain evidence="1">Lindley</strain>
    </source>
</reference>
<accession>A0A183BHJ6</accession>
<proteinExistence type="predicted"/>
<keyword evidence="1" id="KW-1185">Reference proteome</keyword>
<sequence>MAFRTTVFKQFVYLRHEYLCKTLIFDYPFQTRHTVDHQNAAFFAFDEDTSADSDFDLDFTEAEANSDYSDYGEDFEDYDKLAEALSASHGNDYIGTELEK</sequence>
<name>A0A183BHJ6_GLOPA</name>
<dbReference type="Proteomes" id="UP000050741">
    <property type="component" value="Unassembled WGS sequence"/>
</dbReference>
<evidence type="ECO:0000313" key="2">
    <source>
        <dbReference type="WBParaSite" id="GPLIN_000007400"/>
    </source>
</evidence>
<protein>
    <submittedName>
        <fullName evidence="2">Uncharacterized protein</fullName>
    </submittedName>
</protein>